<dbReference type="Gene3D" id="3.40.630.30">
    <property type="match status" value="1"/>
</dbReference>
<dbReference type="InterPro" id="IPR050680">
    <property type="entry name" value="YpeA/RimI_acetyltransf"/>
</dbReference>
<dbReference type="Pfam" id="PF00583">
    <property type="entry name" value="Acetyltransf_1"/>
    <property type="match status" value="1"/>
</dbReference>
<evidence type="ECO:0000313" key="5">
    <source>
        <dbReference type="Proteomes" id="UP000242175"/>
    </source>
</evidence>
<organism evidence="4 5">
    <name type="scientific">Paraphotobacterium marinum</name>
    <dbReference type="NCBI Taxonomy" id="1755811"/>
    <lineage>
        <taxon>Bacteria</taxon>
        <taxon>Pseudomonadati</taxon>
        <taxon>Pseudomonadota</taxon>
        <taxon>Gammaproteobacteria</taxon>
        <taxon>Vibrionales</taxon>
        <taxon>Vibrionaceae</taxon>
        <taxon>Paraphotobacterium</taxon>
    </lineage>
</organism>
<evidence type="ECO:0000259" key="3">
    <source>
        <dbReference type="PROSITE" id="PS51186"/>
    </source>
</evidence>
<dbReference type="RefSeq" id="WP_089073844.1">
    <property type="nucleotide sequence ID" value="NZ_CBCSAM010000006.1"/>
</dbReference>
<dbReference type="PROSITE" id="PS51186">
    <property type="entry name" value="GNAT"/>
    <property type="match status" value="1"/>
</dbReference>
<dbReference type="InterPro" id="IPR000182">
    <property type="entry name" value="GNAT_dom"/>
</dbReference>
<name>A0A220VFD2_9GAMM</name>
<protein>
    <recommendedName>
        <fullName evidence="3">N-acetyltransferase domain-containing protein</fullName>
    </recommendedName>
</protein>
<dbReference type="Proteomes" id="UP000242175">
    <property type="component" value="Chromosome small"/>
</dbReference>
<keyword evidence="2" id="KW-0012">Acyltransferase</keyword>
<dbReference type="KEGG" id="pmai:CF386_07660"/>
<dbReference type="EMBL" id="CP022356">
    <property type="protein sequence ID" value="ASK78936.1"/>
    <property type="molecule type" value="Genomic_DNA"/>
</dbReference>
<feature type="domain" description="N-acetyltransferase" evidence="3">
    <location>
        <begin position="2"/>
        <end position="158"/>
    </location>
</feature>
<dbReference type="OrthoDB" id="5637518at2"/>
<dbReference type="GO" id="GO:0016747">
    <property type="term" value="F:acyltransferase activity, transferring groups other than amino-acyl groups"/>
    <property type="evidence" value="ECO:0007669"/>
    <property type="project" value="InterPro"/>
</dbReference>
<proteinExistence type="predicted"/>
<sequence length="160" mass="18713">MHSIQLLNPEQWKIFKEIRLEALRNSPNSFGSTFEVEFFFTQNDWVNKLRNTKNLHLVALSDNFKPIGLIILKPFKEQVGIFAMYVNPTFRGRGIASELIHAVIEYAIKKKFSEIILDVYDQNTSAIELYKRKGFIFTGVKSTLPYPRKHIIKHQMLLKL</sequence>
<evidence type="ECO:0000256" key="2">
    <source>
        <dbReference type="ARBA" id="ARBA00023315"/>
    </source>
</evidence>
<dbReference type="PANTHER" id="PTHR43420">
    <property type="entry name" value="ACETYLTRANSFERASE"/>
    <property type="match status" value="1"/>
</dbReference>
<keyword evidence="1" id="KW-0808">Transferase</keyword>
<dbReference type="PANTHER" id="PTHR43420:SF47">
    <property type="entry name" value="N-ACETYLTRANSFERASE DOMAIN-CONTAINING PROTEIN"/>
    <property type="match status" value="1"/>
</dbReference>
<accession>A0A220VFD2</accession>
<dbReference type="InterPro" id="IPR016181">
    <property type="entry name" value="Acyl_CoA_acyltransferase"/>
</dbReference>
<evidence type="ECO:0000313" key="4">
    <source>
        <dbReference type="EMBL" id="ASK78936.1"/>
    </source>
</evidence>
<dbReference type="CDD" id="cd04301">
    <property type="entry name" value="NAT_SF"/>
    <property type="match status" value="1"/>
</dbReference>
<dbReference type="AlphaFoldDB" id="A0A220VFD2"/>
<reference evidence="4 5" key="1">
    <citation type="journal article" date="2016" name="Int. J. Syst. Evol. Microbiol.">
        <title>Paraphotobacterium marinum gen. nov., sp. nov., a member of the family Vibrionaceae, isolated from surface seawater.</title>
        <authorList>
            <person name="Huang Z."/>
            <person name="Dong C."/>
            <person name="Shao Z."/>
        </authorList>
    </citation>
    <scope>NUCLEOTIDE SEQUENCE [LARGE SCALE GENOMIC DNA]</scope>
    <source>
        <strain evidence="4 5">NSCS20N07D</strain>
    </source>
</reference>
<keyword evidence="5" id="KW-1185">Reference proteome</keyword>
<gene>
    <name evidence="4" type="ORF">CF386_07660</name>
</gene>
<dbReference type="SUPFAM" id="SSF55729">
    <property type="entry name" value="Acyl-CoA N-acyltransferases (Nat)"/>
    <property type="match status" value="1"/>
</dbReference>
<evidence type="ECO:0000256" key="1">
    <source>
        <dbReference type="ARBA" id="ARBA00022679"/>
    </source>
</evidence>